<keyword evidence="4 6" id="KW-0472">Membrane</keyword>
<reference evidence="8" key="1">
    <citation type="journal article" date="2020" name="Stud. Mycol.">
        <title>101 Dothideomycetes genomes: a test case for predicting lifestyles and emergence of pathogens.</title>
        <authorList>
            <person name="Haridas S."/>
            <person name="Albert R."/>
            <person name="Binder M."/>
            <person name="Bloem J."/>
            <person name="Labutti K."/>
            <person name="Salamov A."/>
            <person name="Andreopoulos B."/>
            <person name="Baker S."/>
            <person name="Barry K."/>
            <person name="Bills G."/>
            <person name="Bluhm B."/>
            <person name="Cannon C."/>
            <person name="Castanera R."/>
            <person name="Culley D."/>
            <person name="Daum C."/>
            <person name="Ezra D."/>
            <person name="Gonzalez J."/>
            <person name="Henrissat B."/>
            <person name="Kuo A."/>
            <person name="Liang C."/>
            <person name="Lipzen A."/>
            <person name="Lutzoni F."/>
            <person name="Magnuson J."/>
            <person name="Mondo S."/>
            <person name="Nolan M."/>
            <person name="Ohm R."/>
            <person name="Pangilinan J."/>
            <person name="Park H.-J."/>
            <person name="Ramirez L."/>
            <person name="Alfaro M."/>
            <person name="Sun H."/>
            <person name="Tritt A."/>
            <person name="Yoshinaga Y."/>
            <person name="Zwiers L.-H."/>
            <person name="Turgeon B."/>
            <person name="Goodwin S."/>
            <person name="Spatafora J."/>
            <person name="Crous P."/>
            <person name="Grigoriev I."/>
        </authorList>
    </citation>
    <scope>NUCLEOTIDE SEQUENCE</scope>
    <source>
        <strain evidence="8">Tuck. ex Michener</strain>
    </source>
</reference>
<feature type="transmembrane region" description="Helical" evidence="6">
    <location>
        <begin position="62"/>
        <end position="86"/>
    </location>
</feature>
<keyword evidence="9" id="KW-1185">Reference proteome</keyword>
<evidence type="ECO:0000313" key="8">
    <source>
        <dbReference type="EMBL" id="KAF2229208.1"/>
    </source>
</evidence>
<keyword evidence="3 6" id="KW-1133">Transmembrane helix</keyword>
<feature type="transmembrane region" description="Helical" evidence="6">
    <location>
        <begin position="20"/>
        <end position="42"/>
    </location>
</feature>
<dbReference type="InterPro" id="IPR049326">
    <property type="entry name" value="Rhodopsin_dom_fungi"/>
</dbReference>
<evidence type="ECO:0000256" key="1">
    <source>
        <dbReference type="ARBA" id="ARBA00004141"/>
    </source>
</evidence>
<feature type="transmembrane region" description="Helical" evidence="6">
    <location>
        <begin position="132"/>
        <end position="153"/>
    </location>
</feature>
<comment type="subcellular location">
    <subcellularLocation>
        <location evidence="1">Membrane</location>
        <topology evidence="1">Multi-pass membrane protein</topology>
    </subcellularLocation>
</comment>
<feature type="non-terminal residue" evidence="8">
    <location>
        <position position="157"/>
    </location>
</feature>
<evidence type="ECO:0000256" key="2">
    <source>
        <dbReference type="ARBA" id="ARBA00022692"/>
    </source>
</evidence>
<feature type="domain" description="Rhodopsin" evidence="7">
    <location>
        <begin position="1"/>
        <end position="157"/>
    </location>
</feature>
<evidence type="ECO:0000313" key="9">
    <source>
        <dbReference type="Proteomes" id="UP000800092"/>
    </source>
</evidence>
<feature type="transmembrane region" description="Helical" evidence="6">
    <location>
        <begin position="98"/>
        <end position="120"/>
    </location>
</feature>
<proteinExistence type="inferred from homology"/>
<gene>
    <name evidence="8" type="ORF">EV356DRAFT_435733</name>
</gene>
<dbReference type="InterPro" id="IPR052337">
    <property type="entry name" value="SAT4-like"/>
</dbReference>
<dbReference type="AlphaFoldDB" id="A0A6A6GUE8"/>
<keyword evidence="2 6" id="KW-0812">Transmembrane</keyword>
<evidence type="ECO:0000256" key="3">
    <source>
        <dbReference type="ARBA" id="ARBA00022989"/>
    </source>
</evidence>
<protein>
    <recommendedName>
        <fullName evidence="7">Rhodopsin domain-containing protein</fullName>
    </recommendedName>
</protein>
<dbReference type="PANTHER" id="PTHR33048">
    <property type="entry name" value="PTH11-LIKE INTEGRAL MEMBRANE PROTEIN (AFU_ORTHOLOGUE AFUA_5G11245)"/>
    <property type="match status" value="1"/>
</dbReference>
<accession>A0A6A6GUE8</accession>
<evidence type="ECO:0000256" key="5">
    <source>
        <dbReference type="ARBA" id="ARBA00038359"/>
    </source>
</evidence>
<dbReference type="Pfam" id="PF20684">
    <property type="entry name" value="Fung_rhodopsin"/>
    <property type="match status" value="1"/>
</dbReference>
<name>A0A6A6GUE8_VIRVR</name>
<evidence type="ECO:0000259" key="7">
    <source>
        <dbReference type="Pfam" id="PF20684"/>
    </source>
</evidence>
<dbReference type="PANTHER" id="PTHR33048:SF47">
    <property type="entry name" value="INTEGRAL MEMBRANE PROTEIN-RELATED"/>
    <property type="match status" value="1"/>
</dbReference>
<dbReference type="OrthoDB" id="3937078at2759"/>
<evidence type="ECO:0000256" key="4">
    <source>
        <dbReference type="ARBA" id="ARBA00023136"/>
    </source>
</evidence>
<dbReference type="Proteomes" id="UP000800092">
    <property type="component" value="Unassembled WGS sequence"/>
</dbReference>
<comment type="similarity">
    <text evidence="5">Belongs to the SAT4 family.</text>
</comment>
<organism evidence="8 9">
    <name type="scientific">Viridothelium virens</name>
    <name type="common">Speckled blister lichen</name>
    <name type="synonym">Trypethelium virens</name>
    <dbReference type="NCBI Taxonomy" id="1048519"/>
    <lineage>
        <taxon>Eukaryota</taxon>
        <taxon>Fungi</taxon>
        <taxon>Dikarya</taxon>
        <taxon>Ascomycota</taxon>
        <taxon>Pezizomycotina</taxon>
        <taxon>Dothideomycetes</taxon>
        <taxon>Dothideomycetes incertae sedis</taxon>
        <taxon>Trypetheliales</taxon>
        <taxon>Trypetheliaceae</taxon>
        <taxon>Viridothelium</taxon>
    </lineage>
</organism>
<feature type="non-terminal residue" evidence="8">
    <location>
        <position position="1"/>
    </location>
</feature>
<evidence type="ECO:0000256" key="6">
    <source>
        <dbReference type="SAM" id="Phobius"/>
    </source>
</evidence>
<sequence>KLSILLFYLRIFISQRFRQLCWAGIVFVSCMCIANTLVAIFACRPIAGFYDLTIQAKCIDDVQFYWGTAILNVLTDLYILVLPMPMVWRLHATFQKKLAISAVFMLGGLTFIVSIIRIVYYLQYTNEDPSYSFLGTAYATPAEVCLGIMVASAPTWR</sequence>
<dbReference type="EMBL" id="ML991871">
    <property type="protein sequence ID" value="KAF2229208.1"/>
    <property type="molecule type" value="Genomic_DNA"/>
</dbReference>
<dbReference type="GO" id="GO:0016020">
    <property type="term" value="C:membrane"/>
    <property type="evidence" value="ECO:0007669"/>
    <property type="project" value="UniProtKB-SubCell"/>
</dbReference>